<dbReference type="OrthoDB" id="4623481at2"/>
<comment type="caution">
    <text evidence="1">The sequence shown here is derived from an EMBL/GenBank/DDBJ whole genome shotgun (WGS) entry which is preliminary data.</text>
</comment>
<dbReference type="EMBL" id="LQPZ01000012">
    <property type="protein sequence ID" value="ORX07328.1"/>
    <property type="molecule type" value="Genomic_DNA"/>
</dbReference>
<accession>A0A1X2ENQ2</accession>
<gene>
    <name evidence="1" type="ORF">AWC30_00855</name>
</gene>
<name>A0A1X2ENQ2_9MYCO</name>
<evidence type="ECO:0000313" key="2">
    <source>
        <dbReference type="Proteomes" id="UP000193090"/>
    </source>
</evidence>
<proteinExistence type="predicted"/>
<dbReference type="STRING" id="1798.AWC30_00855"/>
<keyword evidence="2" id="KW-1185">Reference proteome</keyword>
<dbReference type="RefSeq" id="WP_085108932.1">
    <property type="nucleotide sequence ID" value="NZ_JACKSN010000111.1"/>
</dbReference>
<protein>
    <submittedName>
        <fullName evidence="1">Uncharacterized protein</fullName>
    </submittedName>
</protein>
<dbReference type="AlphaFoldDB" id="A0A1X2ENQ2"/>
<organism evidence="1 2">
    <name type="scientific">Mycolicibacillus trivialis</name>
    <dbReference type="NCBI Taxonomy" id="1798"/>
    <lineage>
        <taxon>Bacteria</taxon>
        <taxon>Bacillati</taxon>
        <taxon>Actinomycetota</taxon>
        <taxon>Actinomycetes</taxon>
        <taxon>Mycobacteriales</taxon>
        <taxon>Mycobacteriaceae</taxon>
        <taxon>Mycolicibacillus</taxon>
    </lineage>
</organism>
<reference evidence="1 2" key="1">
    <citation type="submission" date="2016-01" db="EMBL/GenBank/DDBJ databases">
        <title>The new phylogeny of the genus Mycobacterium.</title>
        <authorList>
            <person name="Tarcisio F."/>
            <person name="Conor M."/>
            <person name="Antonella G."/>
            <person name="Elisabetta G."/>
            <person name="Giulia F.S."/>
            <person name="Sara T."/>
            <person name="Anna F."/>
            <person name="Clotilde B."/>
            <person name="Roberto B."/>
            <person name="Veronica D.S."/>
            <person name="Fabio R."/>
            <person name="Monica P."/>
            <person name="Olivier J."/>
            <person name="Enrico T."/>
            <person name="Nicola S."/>
        </authorList>
    </citation>
    <scope>NUCLEOTIDE SEQUENCE [LARGE SCALE GENOMIC DNA]</scope>
    <source>
        <strain evidence="1 2">DSM 44153</strain>
    </source>
</reference>
<dbReference type="Proteomes" id="UP000193090">
    <property type="component" value="Unassembled WGS sequence"/>
</dbReference>
<evidence type="ECO:0000313" key="1">
    <source>
        <dbReference type="EMBL" id="ORX07328.1"/>
    </source>
</evidence>
<sequence>MASLTDRLVAVLGDVLTIDAESDGALTVRYDGTVASLRVVPITDGLDLVSLTQIVGWDLPANKKLRDKVADHGERTVLGALAVVEKPAEAAGGRRNTAKTADVMLRYNFPGSGLTDDALCTMVLLVLDKGVEIRQSLQG</sequence>